<organism evidence="13 14">
    <name type="scientific">Naegleria lovaniensis</name>
    <name type="common">Amoeba</name>
    <dbReference type="NCBI Taxonomy" id="51637"/>
    <lineage>
        <taxon>Eukaryota</taxon>
        <taxon>Discoba</taxon>
        <taxon>Heterolobosea</taxon>
        <taxon>Tetramitia</taxon>
        <taxon>Eutetramitia</taxon>
        <taxon>Vahlkampfiidae</taxon>
        <taxon>Naegleria</taxon>
    </lineage>
</organism>
<dbReference type="InterPro" id="IPR017441">
    <property type="entry name" value="Protein_kinase_ATP_BS"/>
</dbReference>
<dbReference type="Gene3D" id="1.10.510.10">
    <property type="entry name" value="Transferase(Phosphotransferase) domain 1"/>
    <property type="match status" value="1"/>
</dbReference>
<dbReference type="EMBL" id="PYSW02000025">
    <property type="protein sequence ID" value="KAG2382111.1"/>
    <property type="molecule type" value="Genomic_DNA"/>
</dbReference>
<keyword evidence="2" id="KW-0723">Serine/threonine-protein kinase</keyword>
<dbReference type="FunFam" id="1.10.510.10:FF:000415">
    <property type="entry name" value="CMGC/CDK/CRK7 protein kinase, variant"/>
    <property type="match status" value="1"/>
</dbReference>
<keyword evidence="3" id="KW-0808">Transferase</keyword>
<evidence type="ECO:0000313" key="13">
    <source>
        <dbReference type="EMBL" id="KAG2382111.1"/>
    </source>
</evidence>
<comment type="similarity">
    <text evidence="1">Belongs to the protein kinase superfamily. CMGC Ser/Thr protein kinase family. CDC2/CDKX subfamily.</text>
</comment>
<evidence type="ECO:0000259" key="12">
    <source>
        <dbReference type="PROSITE" id="PS50011"/>
    </source>
</evidence>
<feature type="compositionally biased region" description="Pro residues" evidence="11">
    <location>
        <begin position="714"/>
        <end position="725"/>
    </location>
</feature>
<evidence type="ECO:0000256" key="1">
    <source>
        <dbReference type="ARBA" id="ARBA00006485"/>
    </source>
</evidence>
<keyword evidence="14" id="KW-1185">Reference proteome</keyword>
<feature type="compositionally biased region" description="Low complexity" evidence="11">
    <location>
        <begin position="232"/>
        <end position="274"/>
    </location>
</feature>
<dbReference type="InterPro" id="IPR008271">
    <property type="entry name" value="Ser/Thr_kinase_AS"/>
</dbReference>
<feature type="compositionally biased region" description="Low complexity" evidence="11">
    <location>
        <begin position="287"/>
        <end position="301"/>
    </location>
</feature>
<name>A0AA88GJF6_NAELO</name>
<feature type="compositionally biased region" description="Polar residues" evidence="11">
    <location>
        <begin position="1"/>
        <end position="29"/>
    </location>
</feature>
<feature type="domain" description="Protein kinase" evidence="12">
    <location>
        <begin position="330"/>
        <end position="624"/>
    </location>
</feature>
<evidence type="ECO:0000256" key="8">
    <source>
        <dbReference type="ARBA" id="ARBA00048367"/>
    </source>
</evidence>
<feature type="compositionally biased region" description="Polar residues" evidence="11">
    <location>
        <begin position="175"/>
        <end position="193"/>
    </location>
</feature>
<evidence type="ECO:0000256" key="4">
    <source>
        <dbReference type="ARBA" id="ARBA00022741"/>
    </source>
</evidence>
<dbReference type="Gene3D" id="3.30.200.20">
    <property type="entry name" value="Phosphorylase Kinase, domain 1"/>
    <property type="match status" value="1"/>
</dbReference>
<dbReference type="SUPFAM" id="SSF56112">
    <property type="entry name" value="Protein kinase-like (PK-like)"/>
    <property type="match status" value="1"/>
</dbReference>
<evidence type="ECO:0000313" key="14">
    <source>
        <dbReference type="Proteomes" id="UP000816034"/>
    </source>
</evidence>
<dbReference type="AlphaFoldDB" id="A0AA88GJF6"/>
<feature type="region of interest" description="Disordered" evidence="11">
    <location>
        <begin position="1"/>
        <end position="313"/>
    </location>
</feature>
<comment type="catalytic activity">
    <reaction evidence="8">
        <text>L-seryl-[protein] + ATP = O-phospho-L-seryl-[protein] + ADP + H(+)</text>
        <dbReference type="Rhea" id="RHEA:17989"/>
        <dbReference type="Rhea" id="RHEA-COMP:9863"/>
        <dbReference type="Rhea" id="RHEA-COMP:11604"/>
        <dbReference type="ChEBI" id="CHEBI:15378"/>
        <dbReference type="ChEBI" id="CHEBI:29999"/>
        <dbReference type="ChEBI" id="CHEBI:30616"/>
        <dbReference type="ChEBI" id="CHEBI:83421"/>
        <dbReference type="ChEBI" id="CHEBI:456216"/>
        <dbReference type="EC" id="2.7.11.22"/>
    </reaction>
</comment>
<feature type="compositionally biased region" description="Basic residues" evidence="11">
    <location>
        <begin position="755"/>
        <end position="764"/>
    </location>
</feature>
<dbReference type="PROSITE" id="PS00108">
    <property type="entry name" value="PROTEIN_KINASE_ST"/>
    <property type="match status" value="1"/>
</dbReference>
<feature type="compositionally biased region" description="Low complexity" evidence="11">
    <location>
        <begin position="783"/>
        <end position="797"/>
    </location>
</feature>
<evidence type="ECO:0000256" key="3">
    <source>
        <dbReference type="ARBA" id="ARBA00022679"/>
    </source>
</evidence>
<feature type="compositionally biased region" description="Gly residues" evidence="11">
    <location>
        <begin position="770"/>
        <end position="782"/>
    </location>
</feature>
<proteinExistence type="inferred from homology"/>
<keyword evidence="6 10" id="KW-0067">ATP-binding</keyword>
<feature type="compositionally biased region" description="Low complexity" evidence="11">
    <location>
        <begin position="194"/>
        <end position="218"/>
    </location>
</feature>
<evidence type="ECO:0000256" key="9">
    <source>
        <dbReference type="ARBA" id="ARBA00049280"/>
    </source>
</evidence>
<comment type="caution">
    <text evidence="13">The sequence shown here is derived from an EMBL/GenBank/DDBJ whole genome shotgun (WGS) entry which is preliminary data.</text>
</comment>
<evidence type="ECO:0000256" key="7">
    <source>
        <dbReference type="ARBA" id="ARBA00047811"/>
    </source>
</evidence>
<evidence type="ECO:0000256" key="11">
    <source>
        <dbReference type="SAM" id="MobiDB-lite"/>
    </source>
</evidence>
<feature type="compositionally biased region" description="Basic and acidic residues" evidence="11">
    <location>
        <begin position="648"/>
        <end position="661"/>
    </location>
</feature>
<sequence length="841" mass="92839">MPSSLTSHTMTTNTLNEGSSNQQHQIAHQRNKETSAVHNSSSTTITEGNNPMGGNRKFSSSSTESSRQQDDRSGSNRGTEETLTHQKKPPHSSSGEGLHHTNNMNNNMNGGGEVANNNNDRRNSTSQYLQPPPPPPRDHQNASGGGHDHHQQHHNNSSINNNSRRNSNTNGRYYKNQNPSSSSSNYKPQHSHGSSNIANNNPTTTTSSSSHHPPGATTMSVATNGPKQPVVNSTSSRSTNINNTNNNNNIKINTNQQHVVASTSATYAQTSSSSRVQNIKPNVHNAPPSHITTPSTPTTPISRPPKSSPRFGNPLSDRFHHIEKDISKTFQKQEKLGEGTYGEVHKGIDKRDNSMVAIKKIRIDPQREKEGFPITSIREIRALKDLDHVNIVKLYDVTWNQKGTFYLVFEFVEHDLAGLNGKGHRFDEDELRCIMYQLLSALDYCHARDVMHRDLKASNVLIKKDGTLKLADFGLSRVFHRNKQQEYTNRVVTRWYRPPELLLGATAYDASIDMWSVGCILGEMLLPFAGEKEPKALFPGASDPDQLEKIFDWCGTPSVEDWPEVEKLPHWKSLKPQQPKKRRIMDRFTNLKCSPKVLDLLDKLLTLNPANRITASDSLNHDWFWERGKNPKNCKPKGLPSRSYNELSTRKKDDHRPDAPSHHLIPSTVHPLSGVPATSHHHHSHGASKVASTSSSVAAVVTSSSSTTGGHHYQPPPPPRPPPPFSSSSSSSSHHYHPSGSTSRHSYHPSSSQPYHHHRSHHSSSHGDGRSSGGGGGGGGYHHGSSSGQQHYHPQQGDGHGHSSHSNRYSDSGNNPRSITTHHDAPSRSNNLAPPSKKVKY</sequence>
<dbReference type="GO" id="GO:0008353">
    <property type="term" value="F:RNA polymerase II CTD heptapeptide repeat kinase activity"/>
    <property type="evidence" value="ECO:0007669"/>
    <property type="project" value="UniProtKB-EC"/>
</dbReference>
<reference evidence="13 14" key="1">
    <citation type="journal article" date="2018" name="BMC Genomics">
        <title>The genome of Naegleria lovaniensis, the basis for a comparative approach to unravel pathogenicity factors of the human pathogenic amoeba N. fowleri.</title>
        <authorList>
            <person name="Liechti N."/>
            <person name="Schurch N."/>
            <person name="Bruggmann R."/>
            <person name="Wittwer M."/>
        </authorList>
    </citation>
    <scope>NUCLEOTIDE SEQUENCE [LARGE SCALE GENOMIC DNA]</scope>
    <source>
        <strain evidence="13 14">ATCC 30569</strain>
    </source>
</reference>
<dbReference type="SMART" id="SM00220">
    <property type="entry name" value="S_TKc"/>
    <property type="match status" value="1"/>
</dbReference>
<evidence type="ECO:0000256" key="2">
    <source>
        <dbReference type="ARBA" id="ARBA00022527"/>
    </source>
</evidence>
<dbReference type="InterPro" id="IPR050108">
    <property type="entry name" value="CDK"/>
</dbReference>
<dbReference type="InterPro" id="IPR000719">
    <property type="entry name" value="Prot_kinase_dom"/>
</dbReference>
<evidence type="ECO:0000256" key="6">
    <source>
        <dbReference type="ARBA" id="ARBA00022840"/>
    </source>
</evidence>
<dbReference type="GO" id="GO:0005634">
    <property type="term" value="C:nucleus"/>
    <property type="evidence" value="ECO:0007669"/>
    <property type="project" value="TreeGrafter"/>
</dbReference>
<dbReference type="GeneID" id="68098358"/>
<dbReference type="PROSITE" id="PS50011">
    <property type="entry name" value="PROTEIN_KINASE_DOM"/>
    <property type="match status" value="1"/>
</dbReference>
<feature type="compositionally biased region" description="Low complexity" evidence="11">
    <location>
        <begin position="102"/>
        <end position="118"/>
    </location>
</feature>
<feature type="compositionally biased region" description="Polar residues" evidence="11">
    <location>
        <begin position="804"/>
        <end position="819"/>
    </location>
</feature>
<comment type="catalytic activity">
    <reaction evidence="9">
        <text>[DNA-directed RNA polymerase] + ATP = phospho-[DNA-directed RNA polymerase] + ADP + H(+)</text>
        <dbReference type="Rhea" id="RHEA:10216"/>
        <dbReference type="Rhea" id="RHEA-COMP:11321"/>
        <dbReference type="Rhea" id="RHEA-COMP:11322"/>
        <dbReference type="ChEBI" id="CHEBI:15378"/>
        <dbReference type="ChEBI" id="CHEBI:30616"/>
        <dbReference type="ChEBI" id="CHEBI:43176"/>
        <dbReference type="ChEBI" id="CHEBI:68546"/>
        <dbReference type="ChEBI" id="CHEBI:456216"/>
        <dbReference type="EC" id="2.7.11.23"/>
    </reaction>
</comment>
<feature type="region of interest" description="Disordered" evidence="11">
    <location>
        <begin position="629"/>
        <end position="841"/>
    </location>
</feature>
<dbReference type="PROSITE" id="PS00107">
    <property type="entry name" value="PROTEIN_KINASE_ATP"/>
    <property type="match status" value="1"/>
</dbReference>
<dbReference type="FunFam" id="3.30.200.20:FF:000124">
    <property type="entry name" value="Cyclin-dependent kinase 4"/>
    <property type="match status" value="1"/>
</dbReference>
<feature type="binding site" evidence="10">
    <location>
        <position position="360"/>
    </location>
    <ligand>
        <name>ATP</name>
        <dbReference type="ChEBI" id="CHEBI:30616"/>
    </ligand>
</feature>
<protein>
    <recommendedName>
        <fullName evidence="12">Protein kinase domain-containing protein</fullName>
    </recommendedName>
</protein>
<gene>
    <name evidence="13" type="ORF">C9374_005903</name>
</gene>
<feature type="compositionally biased region" description="Low complexity" evidence="11">
    <location>
        <begin position="687"/>
        <end position="708"/>
    </location>
</feature>
<dbReference type="GO" id="GO:0005524">
    <property type="term" value="F:ATP binding"/>
    <property type="evidence" value="ECO:0007669"/>
    <property type="project" value="UniProtKB-UniRule"/>
</dbReference>
<dbReference type="Proteomes" id="UP000816034">
    <property type="component" value="Unassembled WGS sequence"/>
</dbReference>
<dbReference type="Pfam" id="PF00069">
    <property type="entry name" value="Pkinase"/>
    <property type="match status" value="1"/>
</dbReference>
<feature type="compositionally biased region" description="Basic and acidic residues" evidence="11">
    <location>
        <begin position="67"/>
        <end position="84"/>
    </location>
</feature>
<dbReference type="RefSeq" id="XP_044547790.1">
    <property type="nucleotide sequence ID" value="XM_044695705.1"/>
</dbReference>
<keyword evidence="5" id="KW-0418">Kinase</keyword>
<accession>A0AA88GJF6</accession>
<dbReference type="PANTHER" id="PTHR24056">
    <property type="entry name" value="CELL DIVISION PROTEIN KINASE"/>
    <property type="match status" value="1"/>
</dbReference>
<feature type="compositionally biased region" description="Low complexity" evidence="11">
    <location>
        <begin position="726"/>
        <end position="754"/>
    </location>
</feature>
<comment type="catalytic activity">
    <reaction evidence="7">
        <text>L-threonyl-[protein] + ATP = O-phospho-L-threonyl-[protein] + ADP + H(+)</text>
        <dbReference type="Rhea" id="RHEA:46608"/>
        <dbReference type="Rhea" id="RHEA-COMP:11060"/>
        <dbReference type="Rhea" id="RHEA-COMP:11605"/>
        <dbReference type="ChEBI" id="CHEBI:15378"/>
        <dbReference type="ChEBI" id="CHEBI:30013"/>
        <dbReference type="ChEBI" id="CHEBI:30616"/>
        <dbReference type="ChEBI" id="CHEBI:61977"/>
        <dbReference type="ChEBI" id="CHEBI:456216"/>
        <dbReference type="EC" id="2.7.11.22"/>
    </reaction>
</comment>
<dbReference type="InterPro" id="IPR011009">
    <property type="entry name" value="Kinase-like_dom_sf"/>
</dbReference>
<dbReference type="CDD" id="cd07840">
    <property type="entry name" value="STKc_CDK9_like"/>
    <property type="match status" value="1"/>
</dbReference>
<feature type="compositionally biased region" description="Polar residues" evidence="11">
    <location>
        <begin position="36"/>
        <end position="49"/>
    </location>
</feature>
<keyword evidence="4 10" id="KW-0547">Nucleotide-binding</keyword>
<dbReference type="GO" id="GO:0004693">
    <property type="term" value="F:cyclin-dependent protein serine/threonine kinase activity"/>
    <property type="evidence" value="ECO:0007669"/>
    <property type="project" value="UniProtKB-EC"/>
</dbReference>
<evidence type="ECO:0000256" key="5">
    <source>
        <dbReference type="ARBA" id="ARBA00022777"/>
    </source>
</evidence>
<feature type="compositionally biased region" description="Low complexity" evidence="11">
    <location>
        <begin position="154"/>
        <end position="172"/>
    </location>
</feature>
<evidence type="ECO:0000256" key="10">
    <source>
        <dbReference type="PROSITE-ProRule" id="PRU10141"/>
    </source>
</evidence>